<dbReference type="Pfam" id="PF02026">
    <property type="entry name" value="RyR"/>
    <property type="match status" value="1"/>
</dbReference>
<dbReference type="RefSeq" id="WP_064496248.1">
    <property type="nucleotide sequence ID" value="NZ_CP012605.1"/>
</dbReference>
<feature type="domain" description="Ryanodine receptor Ryr" evidence="2">
    <location>
        <begin position="526"/>
        <end position="574"/>
    </location>
</feature>
<dbReference type="InterPro" id="IPR003032">
    <property type="entry name" value="Ryanodine_rcpt"/>
</dbReference>
<evidence type="ECO:0000256" key="1">
    <source>
        <dbReference type="SAM" id="Phobius"/>
    </source>
</evidence>
<proteinExistence type="predicted"/>
<evidence type="ECO:0000259" key="2">
    <source>
        <dbReference type="Pfam" id="PF02026"/>
    </source>
</evidence>
<dbReference type="AlphaFoldDB" id="A0AAC9BFR1"/>
<dbReference type="Proteomes" id="UP000077927">
    <property type="component" value="Chromosome 1"/>
</dbReference>
<sequence length="586" mass="65896">MQPIKQDRFDRLRWWYRRNAWLLFAGGMLIGVLMAVWGFNVGKGFYFGADTRLQWADAAYYILQMISLNGFGPLNPEIPWQLNVARFWLPTVFFFTALSGVLRVVGRNGVGLSRYFLDRHIIVCGHGAQAIELVRQYRSRATPAEVLLVSSVNEFSGAADLRSLGAMLHMDDIGTVSSWRTMRAERAKAIYFLEEGEHRNLNGFEALCRSEAGRSRSDGKRICKCFIHVGDSALRRWVVESLENMQQARIPHRLQWFVFSAWEQCARDLFLLHGPHLTQSALGPHAPPSMLILGASPLAEQLLMQAAKLGHYPGAGKLQVTLVAPDAAAFEQSLKARFPALDGRIPERWDPEERALIPLLDLTCVSAAAEAPPLDLLGVGQREGAPFQVCFVCVDDAHTAVRAVDMLRAQYRDAGGRQPGLRTVVCLPQGSGVLERLAHAPSNALSAGLTLFDPLAYSCRMETHESVLVEQSERDAQDIYRFFVNGQAFDWWGLSELERDSNRQAADHLKVKRHFLAHGDEAQMQAEHTRWCAERLLAGWRFGPVKDLKKRISPNLRPYEALPSVEQEKNRPIIQYARRPVPARVP</sequence>
<keyword evidence="1" id="KW-0812">Transmembrane</keyword>
<name>A0AAC9BFR1_9RALS</name>
<feature type="transmembrane region" description="Helical" evidence="1">
    <location>
        <begin position="20"/>
        <end position="39"/>
    </location>
</feature>
<keyword evidence="1" id="KW-0472">Membrane</keyword>
<feature type="transmembrane region" description="Helical" evidence="1">
    <location>
        <begin position="87"/>
        <end position="105"/>
    </location>
</feature>
<protein>
    <submittedName>
        <fullName evidence="3">RyR domain protein</fullName>
    </submittedName>
</protein>
<gene>
    <name evidence="3" type="ORF">ACS15_3246</name>
</gene>
<accession>A0AAC9BFR1</accession>
<organism evidence="3 4">
    <name type="scientific">Ralstonia insidiosa</name>
    <dbReference type="NCBI Taxonomy" id="190721"/>
    <lineage>
        <taxon>Bacteria</taxon>
        <taxon>Pseudomonadati</taxon>
        <taxon>Pseudomonadota</taxon>
        <taxon>Betaproteobacteria</taxon>
        <taxon>Burkholderiales</taxon>
        <taxon>Burkholderiaceae</taxon>
        <taxon>Ralstonia</taxon>
    </lineage>
</organism>
<keyword evidence="1" id="KW-1133">Transmembrane helix</keyword>
<reference evidence="3 4" key="1">
    <citation type="submission" date="2015-09" db="EMBL/GenBank/DDBJ databases">
        <authorList>
            <person name="Xu Y."/>
            <person name="Nagy A."/>
            <person name="Liu N.T."/>
            <person name="Nou X."/>
        </authorList>
    </citation>
    <scope>NUCLEOTIDE SEQUENCE [LARGE SCALE GENOMIC DNA]</scope>
    <source>
        <strain evidence="3 4">FC1138</strain>
    </source>
</reference>
<dbReference type="EMBL" id="CP012605">
    <property type="protein sequence ID" value="ANH73321.1"/>
    <property type="molecule type" value="Genomic_DNA"/>
</dbReference>
<dbReference type="KEGG" id="rin:ACS15_3246"/>
<dbReference type="Gene3D" id="6.20.350.10">
    <property type="match status" value="1"/>
</dbReference>
<evidence type="ECO:0000313" key="4">
    <source>
        <dbReference type="Proteomes" id="UP000077927"/>
    </source>
</evidence>
<evidence type="ECO:0000313" key="3">
    <source>
        <dbReference type="EMBL" id="ANH73321.1"/>
    </source>
</evidence>